<organism evidence="13 14">
    <name type="scientific">Streptomyces xinghaiensis</name>
    <dbReference type="NCBI Taxonomy" id="1038928"/>
    <lineage>
        <taxon>Bacteria</taxon>
        <taxon>Bacillati</taxon>
        <taxon>Actinomycetota</taxon>
        <taxon>Actinomycetes</taxon>
        <taxon>Kitasatosporales</taxon>
        <taxon>Streptomycetaceae</taxon>
        <taxon>Streptomyces</taxon>
    </lineage>
</organism>
<feature type="binding site" evidence="8">
    <location>
        <position position="119"/>
    </location>
    <ligand>
        <name>substrate</name>
    </ligand>
</feature>
<dbReference type="EC" id="3.2.1.23" evidence="3 6"/>
<reference evidence="13 14" key="1">
    <citation type="journal article" date="2014" name="Genome Announc.">
        <title>Draft Genome Sequence of Streptomyces fradiae ATCC 19609, a Strain Highly Sensitive to Antibiotics.</title>
        <authorList>
            <person name="Bekker O.B."/>
            <person name="Klimina K.M."/>
            <person name="Vatlin A.A."/>
            <person name="Zakharevich N.V."/>
            <person name="Kasianov A.S."/>
            <person name="Danilenko V.N."/>
        </authorList>
    </citation>
    <scope>NUCLEOTIDE SEQUENCE [LARGE SCALE GENOMIC DNA]</scope>
    <source>
        <strain evidence="13 14">ATCC 19609</strain>
    </source>
</reference>
<comment type="catalytic activity">
    <reaction evidence="1 6">
        <text>Hydrolysis of terminal non-reducing beta-D-galactose residues in beta-D-galactosides.</text>
        <dbReference type="EC" id="3.2.1.23"/>
    </reaction>
</comment>
<gene>
    <name evidence="13" type="ORF">SFRA_008875</name>
</gene>
<dbReference type="EMBL" id="JNAD02000003">
    <property type="protein sequence ID" value="RKM97326.1"/>
    <property type="molecule type" value="Genomic_DNA"/>
</dbReference>
<keyword evidence="4 6" id="KW-0378">Hydrolase</keyword>
<dbReference type="OrthoDB" id="9800974at2"/>
<dbReference type="SUPFAM" id="SSF52317">
    <property type="entry name" value="Class I glutamine amidotransferase-like"/>
    <property type="match status" value="1"/>
</dbReference>
<dbReference type="Pfam" id="PF08533">
    <property type="entry name" value="Glyco_hydro_42C"/>
    <property type="match status" value="1"/>
</dbReference>
<evidence type="ECO:0000256" key="9">
    <source>
        <dbReference type="PIRSR" id="PIRSR001084-3"/>
    </source>
</evidence>
<evidence type="ECO:0000256" key="2">
    <source>
        <dbReference type="ARBA" id="ARBA00005940"/>
    </source>
</evidence>
<dbReference type="Pfam" id="PF02449">
    <property type="entry name" value="Glyco_hydro_42"/>
    <property type="match status" value="1"/>
</dbReference>
<dbReference type="PIRSF" id="PIRSF001084">
    <property type="entry name" value="B-galactosidase"/>
    <property type="match status" value="1"/>
</dbReference>
<evidence type="ECO:0000313" key="13">
    <source>
        <dbReference type="EMBL" id="RKM97326.1"/>
    </source>
</evidence>
<feature type="binding site" evidence="9">
    <location>
        <position position="123"/>
    </location>
    <ligand>
        <name>Zn(2+)</name>
        <dbReference type="ChEBI" id="CHEBI:29105"/>
    </ligand>
</feature>
<comment type="similarity">
    <text evidence="2 6">Belongs to the glycosyl hydrolase 42 family.</text>
</comment>
<sequence>MSGDALRRLSGRLGGGIAYGGDYNPEQWPREVWDEDVRLMREAGVNLVTVGVFSWAFLEPRPGQYEFGLLDEIMDLLHAGGVAVDLATATASPPPWFSLRHPEALPVTADGTRLWHGSRQTFCPSSPAYAEAAGRLVERLAERYRDHPALALWHVHNEWGNHNAHCFCDTSAQAFRDWLRARYGDLDGLNETWGTAFWSQRYGDWAEVLPPRATAAVANPTQQLDHWRFSSDALLALHRREAAILRRLSPGVPLTTNLLLTLEKKVDGFSFARECDIVAVDQYLTAADPESHIGLSLDADLARGLGGGAPWLLMEHSTSAVNWQPRNIAKTPGQMRRNSLAHAARGADGILYFQWRQSKAGAEKWHSAMLPHGGTDTKTWREVTALGRDLAALAEVRGSRVAADVALLFDWNAWWALESDATPSRDVRYLDLVRAWYEALWSLGITCDLVHPGSDPSRYRLVLVPALCLTTDADAASLAAFVREGGHAAVGFFSGVVDENDHVRLGGYPGAYRELLGVRTDEFFPLREAESVRLSDGSAATVWTELVEPRGAETVLSFAADPASGGPVAGHPAVTRHAFGDGVSWYVATRPEADGLRELLGRVCREAGVTAAAEVPAGVEAVRRQGPDATYLFLINHTARDASVPAAGVDLLSGAAVDGRAEVRAGDAMVIREHRPTGTAAAE</sequence>
<dbReference type="Pfam" id="PF08532">
    <property type="entry name" value="Glyco_hydro_42M"/>
    <property type="match status" value="1"/>
</dbReference>
<evidence type="ECO:0000256" key="7">
    <source>
        <dbReference type="PIRSR" id="PIRSR001084-1"/>
    </source>
</evidence>
<dbReference type="GO" id="GO:0046872">
    <property type="term" value="F:metal ion binding"/>
    <property type="evidence" value="ECO:0007669"/>
    <property type="project" value="UniProtKB-KW"/>
</dbReference>
<evidence type="ECO:0000256" key="5">
    <source>
        <dbReference type="ARBA" id="ARBA00023295"/>
    </source>
</evidence>
<dbReference type="InterPro" id="IPR003476">
    <property type="entry name" value="Glyco_hydro_42"/>
</dbReference>
<evidence type="ECO:0000256" key="3">
    <source>
        <dbReference type="ARBA" id="ARBA00012756"/>
    </source>
</evidence>
<dbReference type="InterPro" id="IPR013529">
    <property type="entry name" value="Glyco_hydro_42_N"/>
</dbReference>
<feature type="active site" description="Nucleophile" evidence="7">
    <location>
        <position position="315"/>
    </location>
</feature>
<dbReference type="CDD" id="cd03143">
    <property type="entry name" value="A4_beta-galactosidase_middle_domain"/>
    <property type="match status" value="1"/>
</dbReference>
<evidence type="ECO:0000259" key="11">
    <source>
        <dbReference type="Pfam" id="PF08532"/>
    </source>
</evidence>
<feature type="binding site" evidence="9">
    <location>
        <position position="168"/>
    </location>
    <ligand>
        <name>Zn(2+)</name>
        <dbReference type="ChEBI" id="CHEBI:29105"/>
    </ligand>
</feature>
<dbReference type="Gene3D" id="3.40.50.880">
    <property type="match status" value="1"/>
</dbReference>
<evidence type="ECO:0000256" key="6">
    <source>
        <dbReference type="PIRNR" id="PIRNR001084"/>
    </source>
</evidence>
<feature type="domain" description="Glycoside hydrolase family 42 N-terminal" evidence="10">
    <location>
        <begin position="22"/>
        <end position="392"/>
    </location>
</feature>
<evidence type="ECO:0000256" key="8">
    <source>
        <dbReference type="PIRSR" id="PIRSR001084-2"/>
    </source>
</evidence>
<dbReference type="InterPro" id="IPR029062">
    <property type="entry name" value="Class_I_gatase-like"/>
</dbReference>
<dbReference type="PANTHER" id="PTHR36447:SF1">
    <property type="entry name" value="BETA-GALACTOSIDASE GANA"/>
    <property type="match status" value="1"/>
</dbReference>
<dbReference type="RefSeq" id="WP_043461664.1">
    <property type="nucleotide sequence ID" value="NZ_CP134822.1"/>
</dbReference>
<evidence type="ECO:0000256" key="4">
    <source>
        <dbReference type="ARBA" id="ARBA00022801"/>
    </source>
</evidence>
<dbReference type="Proteomes" id="UP000028058">
    <property type="component" value="Unassembled WGS sequence"/>
</dbReference>
<dbReference type="SUPFAM" id="SSF51445">
    <property type="entry name" value="(Trans)glycosidases"/>
    <property type="match status" value="1"/>
</dbReference>
<keyword evidence="9" id="KW-0862">Zinc</keyword>
<evidence type="ECO:0000259" key="10">
    <source>
        <dbReference type="Pfam" id="PF02449"/>
    </source>
</evidence>
<dbReference type="GO" id="GO:0004565">
    <property type="term" value="F:beta-galactosidase activity"/>
    <property type="evidence" value="ECO:0007669"/>
    <property type="project" value="UniProtKB-EC"/>
</dbReference>
<dbReference type="Gene3D" id="3.20.20.80">
    <property type="entry name" value="Glycosidases"/>
    <property type="match status" value="1"/>
</dbReference>
<dbReference type="Gene3D" id="2.60.40.1180">
    <property type="entry name" value="Golgi alpha-mannosidase II"/>
    <property type="match status" value="1"/>
</dbReference>
<evidence type="ECO:0000256" key="1">
    <source>
        <dbReference type="ARBA" id="ARBA00001412"/>
    </source>
</evidence>
<keyword evidence="14" id="KW-1185">Reference proteome</keyword>
<dbReference type="GO" id="GO:0009341">
    <property type="term" value="C:beta-galactosidase complex"/>
    <property type="evidence" value="ECO:0007669"/>
    <property type="project" value="InterPro"/>
</dbReference>
<feature type="domain" description="Beta-galactosidase C-terminal" evidence="12">
    <location>
        <begin position="618"/>
        <end position="673"/>
    </location>
</feature>
<evidence type="ECO:0000313" key="14">
    <source>
        <dbReference type="Proteomes" id="UP000028058"/>
    </source>
</evidence>
<keyword evidence="5 6" id="KW-0326">Glycosidase</keyword>
<feature type="binding site" evidence="8">
    <location>
        <position position="323"/>
    </location>
    <ligand>
        <name>substrate</name>
    </ligand>
</feature>
<comment type="caution">
    <text evidence="13">The sequence shown here is derived from an EMBL/GenBank/DDBJ whole genome shotgun (WGS) entry which is preliminary data.</text>
</comment>
<dbReference type="InterPro" id="IPR013738">
    <property type="entry name" value="Beta_galactosidase_Trimer"/>
</dbReference>
<feature type="binding site" evidence="9">
    <location>
        <position position="166"/>
    </location>
    <ligand>
        <name>Zn(2+)</name>
        <dbReference type="ChEBI" id="CHEBI:29105"/>
    </ligand>
</feature>
<dbReference type="AlphaFoldDB" id="A0A3R7HK64"/>
<protein>
    <recommendedName>
        <fullName evidence="3 6">Beta-galactosidase</fullName>
        <shortName evidence="6">Beta-gal</shortName>
        <ecNumber evidence="3 6">3.2.1.23</ecNumber>
    </recommendedName>
</protein>
<proteinExistence type="inferred from homology"/>
<feature type="active site" description="Proton donor" evidence="7">
    <location>
        <position position="158"/>
    </location>
</feature>
<evidence type="ECO:0000259" key="12">
    <source>
        <dbReference type="Pfam" id="PF08533"/>
    </source>
</evidence>
<feature type="binding site" evidence="8">
    <location>
        <position position="157"/>
    </location>
    <ligand>
        <name>substrate</name>
    </ligand>
</feature>
<dbReference type="InterPro" id="IPR017853">
    <property type="entry name" value="GH"/>
</dbReference>
<dbReference type="InterPro" id="IPR013739">
    <property type="entry name" value="Beta_galactosidase_C"/>
</dbReference>
<keyword evidence="9" id="KW-0479">Metal-binding</keyword>
<dbReference type="PANTHER" id="PTHR36447">
    <property type="entry name" value="BETA-GALACTOSIDASE GANA"/>
    <property type="match status" value="1"/>
</dbReference>
<accession>A0A3R7HK64</accession>
<dbReference type="InterPro" id="IPR013780">
    <property type="entry name" value="Glyco_hydro_b"/>
</dbReference>
<name>A0A3R7HK64_9ACTN</name>
<feature type="domain" description="Beta-galactosidase trimerisation" evidence="11">
    <location>
        <begin position="403"/>
        <end position="609"/>
    </location>
</feature>
<dbReference type="GO" id="GO:0006012">
    <property type="term" value="P:galactose metabolic process"/>
    <property type="evidence" value="ECO:0007669"/>
    <property type="project" value="InterPro"/>
</dbReference>